<evidence type="ECO:0000313" key="2">
    <source>
        <dbReference type="EMBL" id="KAH9362655.1"/>
    </source>
</evidence>
<sequence length="193" mass="21252">MPRVLLLRLARVRPTGWGLWELFKSFRRLSLSLRPRASPELLGGAARQPSSWVRSSGTVSDPWSFSATDRLCAPARLFRANQVAAIDSASHDYALLPPPQRPWVAHSDVNVPLARAITAMSNYSDESHLMATAPPLWPQMTCASAAITPFLLSPAAGELLLPQHTFPLPDFFVFFALPALFAALGFVAREFRT</sequence>
<proteinExistence type="predicted"/>
<dbReference type="VEuPathDB" id="VectorBase:HLOH_058262"/>
<organism evidence="2 3">
    <name type="scientific">Haemaphysalis longicornis</name>
    <name type="common">Bush tick</name>
    <dbReference type="NCBI Taxonomy" id="44386"/>
    <lineage>
        <taxon>Eukaryota</taxon>
        <taxon>Metazoa</taxon>
        <taxon>Ecdysozoa</taxon>
        <taxon>Arthropoda</taxon>
        <taxon>Chelicerata</taxon>
        <taxon>Arachnida</taxon>
        <taxon>Acari</taxon>
        <taxon>Parasitiformes</taxon>
        <taxon>Ixodida</taxon>
        <taxon>Ixodoidea</taxon>
        <taxon>Ixodidae</taxon>
        <taxon>Haemaphysalinae</taxon>
        <taxon>Haemaphysalis</taxon>
    </lineage>
</organism>
<keyword evidence="1" id="KW-0812">Transmembrane</keyword>
<dbReference type="AlphaFoldDB" id="A0A9J6FIK8"/>
<feature type="transmembrane region" description="Helical" evidence="1">
    <location>
        <begin position="171"/>
        <end position="188"/>
    </location>
</feature>
<dbReference type="EMBL" id="JABSTR010000001">
    <property type="protein sequence ID" value="KAH9362655.1"/>
    <property type="molecule type" value="Genomic_DNA"/>
</dbReference>
<dbReference type="Proteomes" id="UP000821853">
    <property type="component" value="Chromosome 1"/>
</dbReference>
<gene>
    <name evidence="2" type="ORF">HPB48_001248</name>
</gene>
<evidence type="ECO:0000256" key="1">
    <source>
        <dbReference type="SAM" id="Phobius"/>
    </source>
</evidence>
<keyword evidence="1" id="KW-0472">Membrane</keyword>
<reference evidence="2 3" key="1">
    <citation type="journal article" date="2020" name="Cell">
        <title>Large-Scale Comparative Analyses of Tick Genomes Elucidate Their Genetic Diversity and Vector Capacities.</title>
        <authorList>
            <consortium name="Tick Genome and Microbiome Consortium (TIGMIC)"/>
            <person name="Jia N."/>
            <person name="Wang J."/>
            <person name="Shi W."/>
            <person name="Du L."/>
            <person name="Sun Y."/>
            <person name="Zhan W."/>
            <person name="Jiang J.F."/>
            <person name="Wang Q."/>
            <person name="Zhang B."/>
            <person name="Ji P."/>
            <person name="Bell-Sakyi L."/>
            <person name="Cui X.M."/>
            <person name="Yuan T.T."/>
            <person name="Jiang B.G."/>
            <person name="Yang W.F."/>
            <person name="Lam T.T."/>
            <person name="Chang Q.C."/>
            <person name="Ding S.J."/>
            <person name="Wang X.J."/>
            <person name="Zhu J.G."/>
            <person name="Ruan X.D."/>
            <person name="Zhao L."/>
            <person name="Wei J.T."/>
            <person name="Ye R.Z."/>
            <person name="Que T.C."/>
            <person name="Du C.H."/>
            <person name="Zhou Y.H."/>
            <person name="Cheng J.X."/>
            <person name="Dai P.F."/>
            <person name="Guo W.B."/>
            <person name="Han X.H."/>
            <person name="Huang E.J."/>
            <person name="Li L.F."/>
            <person name="Wei W."/>
            <person name="Gao Y.C."/>
            <person name="Liu J.Z."/>
            <person name="Shao H.Z."/>
            <person name="Wang X."/>
            <person name="Wang C.C."/>
            <person name="Yang T.C."/>
            <person name="Huo Q.B."/>
            <person name="Li W."/>
            <person name="Chen H.Y."/>
            <person name="Chen S.E."/>
            <person name="Zhou L.G."/>
            <person name="Ni X.B."/>
            <person name="Tian J.H."/>
            <person name="Sheng Y."/>
            <person name="Liu T."/>
            <person name="Pan Y.S."/>
            <person name="Xia L.Y."/>
            <person name="Li J."/>
            <person name="Zhao F."/>
            <person name="Cao W.C."/>
        </authorList>
    </citation>
    <scope>NUCLEOTIDE SEQUENCE [LARGE SCALE GENOMIC DNA]</scope>
    <source>
        <strain evidence="2">HaeL-2018</strain>
    </source>
</reference>
<accession>A0A9J6FIK8</accession>
<keyword evidence="1" id="KW-1133">Transmembrane helix</keyword>
<comment type="caution">
    <text evidence="2">The sequence shown here is derived from an EMBL/GenBank/DDBJ whole genome shotgun (WGS) entry which is preliminary data.</text>
</comment>
<keyword evidence="3" id="KW-1185">Reference proteome</keyword>
<name>A0A9J6FIK8_HAELO</name>
<evidence type="ECO:0000313" key="3">
    <source>
        <dbReference type="Proteomes" id="UP000821853"/>
    </source>
</evidence>
<protein>
    <submittedName>
        <fullName evidence="2">Uncharacterized protein</fullName>
    </submittedName>
</protein>